<dbReference type="Proteomes" id="UP000198507">
    <property type="component" value="Unassembled WGS sequence"/>
</dbReference>
<dbReference type="AlphaFoldDB" id="A0A1H9YGQ7"/>
<gene>
    <name evidence="1" type="ORF">SAMN04488546_0107</name>
</gene>
<sequence length="254" mass="26649">MSSGFTFPKPEFDIESTVERAMALINRTLQPSLEEAQQAVDKVRAGKPLVAPGELVGQVTRGNRIRAARAVSYSLPSILPGYGTAISAAALPVALREVLKEAVSAAVKVGLLYGRDLTDPELTRTAVLLVLTDGAVELDKTGRIRPAAILGPHAHLLGQAAAYDALAALTAEERQEVAASQSEMLRAWALAVGPPLLAGLLPFGLGPMAAANYVQHVLKGTVTAAARVFGPAAQAPVTVEELPAREVQQDRPRS</sequence>
<dbReference type="OrthoDB" id="5180046at2"/>
<name>A0A1H9YGQ7_9ACTN</name>
<evidence type="ECO:0000313" key="1">
    <source>
        <dbReference type="EMBL" id="SES68229.1"/>
    </source>
</evidence>
<evidence type="ECO:0000313" key="2">
    <source>
        <dbReference type="Proteomes" id="UP000198507"/>
    </source>
</evidence>
<dbReference type="EMBL" id="FOIE01000001">
    <property type="protein sequence ID" value="SES68229.1"/>
    <property type="molecule type" value="Genomic_DNA"/>
</dbReference>
<organism evidence="1 2">
    <name type="scientific">Geodermatophilus poikilotrophus</name>
    <dbReference type="NCBI Taxonomy" id="1333667"/>
    <lineage>
        <taxon>Bacteria</taxon>
        <taxon>Bacillati</taxon>
        <taxon>Actinomycetota</taxon>
        <taxon>Actinomycetes</taxon>
        <taxon>Geodermatophilales</taxon>
        <taxon>Geodermatophilaceae</taxon>
        <taxon>Geodermatophilus</taxon>
    </lineage>
</organism>
<proteinExistence type="predicted"/>
<protein>
    <recommendedName>
        <fullName evidence="3">EcsC protein family protein</fullName>
    </recommendedName>
</protein>
<accession>A0A1H9YGQ7</accession>
<dbReference type="RefSeq" id="WP_091437554.1">
    <property type="nucleotide sequence ID" value="NZ_FOIE01000001.1"/>
</dbReference>
<evidence type="ECO:0008006" key="3">
    <source>
        <dbReference type="Google" id="ProtNLM"/>
    </source>
</evidence>
<reference evidence="2" key="1">
    <citation type="submission" date="2016-10" db="EMBL/GenBank/DDBJ databases">
        <authorList>
            <person name="Varghese N."/>
            <person name="Submissions S."/>
        </authorList>
    </citation>
    <scope>NUCLEOTIDE SEQUENCE [LARGE SCALE GENOMIC DNA]</scope>
    <source>
        <strain evidence="2">DSM 44209</strain>
    </source>
</reference>
<keyword evidence="2" id="KW-1185">Reference proteome</keyword>